<name>A0AAU0BEG6_9XANT</name>
<sequence>MNEIGNSHIAVGGEFTKIFDHETFLSMLNSTDEAGVALKFHLIMEEFLNIWCSKIAGVEDLFSDLEFVPFKTKLQIAKNLGMGSDLFRAFGKLNVTRNKYSHRLNFKASPGDLESLSTLIDNSVPEAQVLSCCEFVIESSGLDQDGVRVHQVHGWSSSSSKNLFIMCALLTIKATFWMQEEFNKRGIQYTLIAGLPQHDGQPQP</sequence>
<dbReference type="EMBL" id="CP103836">
    <property type="protein sequence ID" value="WOB51337.1"/>
    <property type="molecule type" value="Genomic_DNA"/>
</dbReference>
<evidence type="ECO:0000313" key="2">
    <source>
        <dbReference type="Proteomes" id="UP001302716"/>
    </source>
</evidence>
<dbReference type="Proteomes" id="UP001302716">
    <property type="component" value="Chromosome"/>
</dbReference>
<organism evidence="1 2">
    <name type="scientific">Xanthomonas hydrangeae</name>
    <dbReference type="NCBI Taxonomy" id="2775159"/>
    <lineage>
        <taxon>Bacteria</taxon>
        <taxon>Pseudomonadati</taxon>
        <taxon>Pseudomonadota</taxon>
        <taxon>Gammaproteobacteria</taxon>
        <taxon>Lysobacterales</taxon>
        <taxon>Lysobacteraceae</taxon>
        <taxon>Xanthomonas</taxon>
    </lineage>
</organism>
<keyword evidence="2" id="KW-1185">Reference proteome</keyword>
<dbReference type="AlphaFoldDB" id="A0AAU0BEG6"/>
<accession>A0AAU0BEG6</accession>
<dbReference type="RefSeq" id="WP_316697485.1">
    <property type="nucleotide sequence ID" value="NZ_CP103836.1"/>
</dbReference>
<gene>
    <name evidence="1" type="ORF">NYR97_08215</name>
</gene>
<reference evidence="1 2" key="1">
    <citation type="submission" date="2022-08" db="EMBL/GenBank/DDBJ databases">
        <title>Whole genome sequencing-based tracing of a 2022 introduction and outbreak of Xanthomonas hortorum pv. pelargonii.</title>
        <authorList>
            <person name="Iruegas-Bocardo F."/>
            <person name="Weisberg A.K."/>
            <person name="Riutta E.R."/>
            <person name="Kilday K."/>
            <person name="Bonkowski J.C."/>
            <person name="Creswell T."/>
            <person name="Daughtrey M.L."/>
            <person name="Rane K."/>
            <person name="Grunwald N.J."/>
            <person name="Chang J.H."/>
            <person name="Putnam M.L."/>
        </authorList>
    </citation>
    <scope>NUCLEOTIDE SEQUENCE [LARGE SCALE GENOMIC DNA]</scope>
    <source>
        <strain evidence="1 2">22-323</strain>
    </source>
</reference>
<protein>
    <submittedName>
        <fullName evidence="1">Uncharacterized protein</fullName>
    </submittedName>
</protein>
<evidence type="ECO:0000313" key="1">
    <source>
        <dbReference type="EMBL" id="WOB51337.1"/>
    </source>
</evidence>
<proteinExistence type="predicted"/>